<proteinExistence type="predicted"/>
<organism evidence="1 2">
    <name type="scientific">Oceanidesulfovibrio marinus</name>
    <dbReference type="NCBI Taxonomy" id="370038"/>
    <lineage>
        <taxon>Bacteria</taxon>
        <taxon>Pseudomonadati</taxon>
        <taxon>Thermodesulfobacteriota</taxon>
        <taxon>Desulfovibrionia</taxon>
        <taxon>Desulfovibrionales</taxon>
        <taxon>Desulfovibrionaceae</taxon>
        <taxon>Oceanidesulfovibrio</taxon>
    </lineage>
</organism>
<protein>
    <submittedName>
        <fullName evidence="1">Uncharacterized protein</fullName>
    </submittedName>
</protein>
<name>A0ABX6NJQ7_9BACT</name>
<keyword evidence="2" id="KW-1185">Reference proteome</keyword>
<sequence length="72" mass="7933">MNAIVLELYELSDAMAFMEGCTEGQMQYEPRYSTGNSYILGLLGRRVAELAALLEQESNEHTAAGQGAKHRP</sequence>
<accession>A0ABX6NJQ7</accession>
<evidence type="ECO:0000313" key="1">
    <source>
        <dbReference type="EMBL" id="QJT10908.1"/>
    </source>
</evidence>
<dbReference type="RefSeq" id="WP_171268239.1">
    <property type="nucleotide sequence ID" value="NZ_CP039543.1"/>
</dbReference>
<dbReference type="EMBL" id="CP039543">
    <property type="protein sequence ID" value="QJT10908.1"/>
    <property type="molecule type" value="Genomic_DNA"/>
</dbReference>
<evidence type="ECO:0000313" key="2">
    <source>
        <dbReference type="Proteomes" id="UP000503251"/>
    </source>
</evidence>
<reference evidence="1 2" key="1">
    <citation type="submission" date="2019-04" db="EMBL/GenBank/DDBJ databases">
        <title>Isolation and culture of sulfate reducing bacteria from the cold seep of the South China Sea.</title>
        <authorList>
            <person name="Sun C."/>
            <person name="Liu R."/>
        </authorList>
    </citation>
    <scope>NUCLEOTIDE SEQUENCE [LARGE SCALE GENOMIC DNA]</scope>
    <source>
        <strain evidence="1 2">CS1</strain>
    </source>
</reference>
<gene>
    <name evidence="1" type="ORF">E8L03_19205</name>
</gene>
<dbReference type="Proteomes" id="UP000503251">
    <property type="component" value="Chromosome"/>
</dbReference>